<evidence type="ECO:0000313" key="3">
    <source>
        <dbReference type="EMBL" id="OGL78427.1"/>
    </source>
</evidence>
<dbReference type="InterPro" id="IPR001482">
    <property type="entry name" value="T2SS/T4SS_dom"/>
</dbReference>
<proteinExistence type="inferred from homology"/>
<dbReference type="InterPro" id="IPR003593">
    <property type="entry name" value="AAA+_ATPase"/>
</dbReference>
<organism evidence="3 4">
    <name type="scientific">Candidatus Uhrbacteria bacterium RIFCSPHIGHO2_12_FULL_60_25</name>
    <dbReference type="NCBI Taxonomy" id="1802399"/>
    <lineage>
        <taxon>Bacteria</taxon>
        <taxon>Candidatus Uhriibacteriota</taxon>
    </lineage>
</organism>
<dbReference type="Gene3D" id="3.30.450.90">
    <property type="match status" value="1"/>
</dbReference>
<dbReference type="SUPFAM" id="SSF52540">
    <property type="entry name" value="P-loop containing nucleoside triphosphate hydrolases"/>
    <property type="match status" value="1"/>
</dbReference>
<comment type="caution">
    <text evidence="3">The sequence shown here is derived from an EMBL/GenBank/DDBJ whole genome shotgun (WGS) entry which is preliminary data.</text>
</comment>
<dbReference type="PANTHER" id="PTHR30486">
    <property type="entry name" value="TWITCHING MOTILITY PROTEIN PILT"/>
    <property type="match status" value="1"/>
</dbReference>
<protein>
    <recommendedName>
        <fullName evidence="2">AAA+ ATPase domain-containing protein</fullName>
    </recommendedName>
</protein>
<dbReference type="STRING" id="1802399.A3E39_02765"/>
<gene>
    <name evidence="3" type="ORF">A3E39_02765</name>
</gene>
<dbReference type="Pfam" id="PF00437">
    <property type="entry name" value="T2SSE"/>
    <property type="match status" value="1"/>
</dbReference>
<accession>A0A1F7UL46</accession>
<dbReference type="NCBIfam" id="TIGR01420">
    <property type="entry name" value="pilT_fam"/>
    <property type="match status" value="1"/>
</dbReference>
<dbReference type="Gene3D" id="3.40.50.300">
    <property type="entry name" value="P-loop containing nucleotide triphosphate hydrolases"/>
    <property type="match status" value="1"/>
</dbReference>
<dbReference type="GO" id="GO:0016887">
    <property type="term" value="F:ATP hydrolysis activity"/>
    <property type="evidence" value="ECO:0007669"/>
    <property type="project" value="InterPro"/>
</dbReference>
<dbReference type="GO" id="GO:0005524">
    <property type="term" value="F:ATP binding"/>
    <property type="evidence" value="ECO:0007669"/>
    <property type="project" value="InterPro"/>
</dbReference>
<dbReference type="InterPro" id="IPR050921">
    <property type="entry name" value="T4SS_GSP_E_ATPase"/>
</dbReference>
<dbReference type="InterPro" id="IPR027417">
    <property type="entry name" value="P-loop_NTPase"/>
</dbReference>
<sequence>MPVDSNAGFHPILAQAATEQASDIHLMAGQPPIFRLHGKLKRIDTMPVYTAETLLAHLDQVLSKELQARFRAERELDTSLVLGTGERFRVNALWEKGNPAVALRFIPAVIPTLDDLLAPEAAYDFVNMNYGLVCVTGPTGAGKSTLLAAMIQEINNTRKEHIVTLEDPIEFLYQSNQSIIAQREMGSDFLSFPAGLKHVLRQDPNIVLVGEMRDLETIQATITLAETGHLVFTTLHTNSAPETIDRIVDSFPAGQQAQIRLQLALVLKGIISQILLPRTDDTRIAAHEVLVNNVAIGNLIRESKTNQIQNVLYSSPGEHMNTLDQELRWLVSEGFITAETAKAHARNPNTFE</sequence>
<dbReference type="InterPro" id="IPR006321">
    <property type="entry name" value="PilT/PilU"/>
</dbReference>
<evidence type="ECO:0000256" key="1">
    <source>
        <dbReference type="ARBA" id="ARBA00006611"/>
    </source>
</evidence>
<dbReference type="EMBL" id="MGEH01000032">
    <property type="protein sequence ID" value="OGL78427.1"/>
    <property type="molecule type" value="Genomic_DNA"/>
</dbReference>
<comment type="similarity">
    <text evidence="1">Belongs to the GSP E family.</text>
</comment>
<evidence type="ECO:0000259" key="2">
    <source>
        <dbReference type="SMART" id="SM00382"/>
    </source>
</evidence>
<dbReference type="SMART" id="SM00382">
    <property type="entry name" value="AAA"/>
    <property type="match status" value="1"/>
</dbReference>
<dbReference type="CDD" id="cd01131">
    <property type="entry name" value="PilT"/>
    <property type="match status" value="1"/>
</dbReference>
<reference evidence="3 4" key="1">
    <citation type="journal article" date="2016" name="Nat. Commun.">
        <title>Thousands of microbial genomes shed light on interconnected biogeochemical processes in an aquifer system.</title>
        <authorList>
            <person name="Anantharaman K."/>
            <person name="Brown C.T."/>
            <person name="Hug L.A."/>
            <person name="Sharon I."/>
            <person name="Castelle C.J."/>
            <person name="Probst A.J."/>
            <person name="Thomas B.C."/>
            <person name="Singh A."/>
            <person name="Wilkins M.J."/>
            <person name="Karaoz U."/>
            <person name="Brodie E.L."/>
            <person name="Williams K.H."/>
            <person name="Hubbard S.S."/>
            <person name="Banfield J.F."/>
        </authorList>
    </citation>
    <scope>NUCLEOTIDE SEQUENCE [LARGE SCALE GENOMIC DNA]</scope>
</reference>
<dbReference type="AlphaFoldDB" id="A0A1F7UL46"/>
<name>A0A1F7UL46_9BACT</name>
<dbReference type="Proteomes" id="UP000176603">
    <property type="component" value="Unassembled WGS sequence"/>
</dbReference>
<feature type="domain" description="AAA+ ATPase" evidence="2">
    <location>
        <begin position="129"/>
        <end position="263"/>
    </location>
</feature>
<evidence type="ECO:0000313" key="4">
    <source>
        <dbReference type="Proteomes" id="UP000176603"/>
    </source>
</evidence>